<dbReference type="Pfam" id="PF03235">
    <property type="entry name" value="GmrSD_N"/>
    <property type="match status" value="1"/>
</dbReference>
<evidence type="ECO:0000313" key="2">
    <source>
        <dbReference type="EMBL" id="MCI4657325.1"/>
    </source>
</evidence>
<feature type="domain" description="GmrSD restriction endonucleases N-terminal" evidence="1">
    <location>
        <begin position="30"/>
        <end position="188"/>
    </location>
</feature>
<proteinExistence type="predicted"/>
<keyword evidence="3" id="KW-1185">Reference proteome</keyword>
<protein>
    <submittedName>
        <fullName evidence="2">DUF262 domain-containing protein</fullName>
    </submittedName>
</protein>
<name>A0AA41QTC8_9MICO</name>
<sequence>MNMAKLEDEIAARRRDIFTDSYSMSIGELTNLYREGELEVHPEFQRIFRWDDLQKTRLVESILLGIPLPSIFVAQTENGAWDVVDGVQRLSTILQLQGFLTDDNGSLVPPIRLQATNLLPSLAGKEWDNGSDESISFTQAQRLDFKRAKLDLKIVKRESSAETKYDLFQRLNSYGSQATPQEVRSCILIASNRGFYSWLSELASDPHFLATVAISERLVSEQYHLELALRFLILRKLPEGLIATIGNLGDFLTSEAVSMALDPSFDEETEGNAFRKTFALLDDAGNDAMFKRWNETRGRFQGAFLNTAFEVVGMGLGFNIDSYANAEETSAIDRAKSFWSNDQYTTGFATGVRADARMAKSIPLGRQLFAK</sequence>
<dbReference type="RefSeq" id="WP_243011274.1">
    <property type="nucleotide sequence ID" value="NZ_JALGAR010000001.1"/>
</dbReference>
<dbReference type="Proteomes" id="UP001165341">
    <property type="component" value="Unassembled WGS sequence"/>
</dbReference>
<evidence type="ECO:0000313" key="3">
    <source>
        <dbReference type="Proteomes" id="UP001165341"/>
    </source>
</evidence>
<evidence type="ECO:0000259" key="1">
    <source>
        <dbReference type="Pfam" id="PF03235"/>
    </source>
</evidence>
<organism evidence="2 3">
    <name type="scientific">Cryobacterium zhongshanensis</name>
    <dbReference type="NCBI Taxonomy" id="2928153"/>
    <lineage>
        <taxon>Bacteria</taxon>
        <taxon>Bacillati</taxon>
        <taxon>Actinomycetota</taxon>
        <taxon>Actinomycetes</taxon>
        <taxon>Micrococcales</taxon>
        <taxon>Microbacteriaceae</taxon>
        <taxon>Cryobacterium</taxon>
    </lineage>
</organism>
<reference evidence="2" key="1">
    <citation type="submission" date="2022-03" db="EMBL/GenBank/DDBJ databases">
        <title>Cryobacterium sp. nov. strain ZS14-85, isolated from Antarctic soil.</title>
        <authorList>
            <person name="Li J."/>
            <person name="Niu G."/>
        </authorList>
    </citation>
    <scope>NUCLEOTIDE SEQUENCE</scope>
    <source>
        <strain evidence="2">ZS14-85</strain>
    </source>
</reference>
<gene>
    <name evidence="2" type="ORF">MQH31_05805</name>
</gene>
<dbReference type="AlphaFoldDB" id="A0AA41QTC8"/>
<dbReference type="InterPro" id="IPR004919">
    <property type="entry name" value="GmrSD_N"/>
</dbReference>
<dbReference type="EMBL" id="JALGAR010000001">
    <property type="protein sequence ID" value="MCI4657325.1"/>
    <property type="molecule type" value="Genomic_DNA"/>
</dbReference>
<dbReference type="PANTHER" id="PTHR39639">
    <property type="entry name" value="CHROMOSOME 16, WHOLE GENOME SHOTGUN SEQUENCE"/>
    <property type="match status" value="1"/>
</dbReference>
<accession>A0AA41QTC8</accession>
<dbReference type="PANTHER" id="PTHR39639:SF1">
    <property type="entry name" value="DUF262 DOMAIN-CONTAINING PROTEIN"/>
    <property type="match status" value="1"/>
</dbReference>
<comment type="caution">
    <text evidence="2">The sequence shown here is derived from an EMBL/GenBank/DDBJ whole genome shotgun (WGS) entry which is preliminary data.</text>
</comment>